<dbReference type="Gene3D" id="1.10.238.10">
    <property type="entry name" value="EF-hand"/>
    <property type="match status" value="1"/>
</dbReference>
<feature type="domain" description="EF-hand" evidence="1">
    <location>
        <begin position="168"/>
        <end position="203"/>
    </location>
</feature>
<dbReference type="AlphaFoldDB" id="G0R523"/>
<dbReference type="CDD" id="cd00051">
    <property type="entry name" value="EFh"/>
    <property type="match status" value="1"/>
</dbReference>
<dbReference type="Proteomes" id="UP000008983">
    <property type="component" value="Unassembled WGS sequence"/>
</dbReference>
<evidence type="ECO:0000259" key="1">
    <source>
        <dbReference type="PROSITE" id="PS50222"/>
    </source>
</evidence>
<dbReference type="InterPro" id="IPR002048">
    <property type="entry name" value="EF_hand_dom"/>
</dbReference>
<name>G0R523_ICHMU</name>
<keyword evidence="3" id="KW-1185">Reference proteome</keyword>
<gene>
    <name evidence="2" type="ORF">IMG5_196070</name>
</gene>
<organism evidence="2 3">
    <name type="scientific">Ichthyophthirius multifiliis</name>
    <name type="common">White spot disease agent</name>
    <name type="synonym">Ich</name>
    <dbReference type="NCBI Taxonomy" id="5932"/>
    <lineage>
        <taxon>Eukaryota</taxon>
        <taxon>Sar</taxon>
        <taxon>Alveolata</taxon>
        <taxon>Ciliophora</taxon>
        <taxon>Intramacronucleata</taxon>
        <taxon>Oligohymenophorea</taxon>
        <taxon>Hymenostomatida</taxon>
        <taxon>Ophryoglenina</taxon>
        <taxon>Ichthyophthirius</taxon>
    </lineage>
</organism>
<dbReference type="InParanoid" id="G0R523"/>
<dbReference type="RefSeq" id="XP_004024335.1">
    <property type="nucleotide sequence ID" value="XM_004024286.1"/>
</dbReference>
<evidence type="ECO:0000313" key="2">
    <source>
        <dbReference type="EMBL" id="EGR27425.1"/>
    </source>
</evidence>
<dbReference type="Pfam" id="PF13499">
    <property type="entry name" value="EF-hand_7"/>
    <property type="match status" value="1"/>
</dbReference>
<accession>G0R523</accession>
<dbReference type="SUPFAM" id="SSF47473">
    <property type="entry name" value="EF-hand"/>
    <property type="match status" value="1"/>
</dbReference>
<dbReference type="EMBL" id="GL984360">
    <property type="protein sequence ID" value="EGR27425.1"/>
    <property type="molecule type" value="Genomic_DNA"/>
</dbReference>
<reference evidence="2 3" key="1">
    <citation type="submission" date="2011-07" db="EMBL/GenBank/DDBJ databases">
        <authorList>
            <person name="Coyne R."/>
            <person name="Brami D."/>
            <person name="Johnson J."/>
            <person name="Hostetler J."/>
            <person name="Hannick L."/>
            <person name="Clark T."/>
            <person name="Cassidy-Hanley D."/>
            <person name="Inman J."/>
        </authorList>
    </citation>
    <scope>NUCLEOTIDE SEQUENCE [LARGE SCALE GENOMIC DNA]</scope>
    <source>
        <strain evidence="2 3">G5</strain>
    </source>
</reference>
<protein>
    <recommendedName>
        <fullName evidence="1">EF-hand domain-containing protein</fullName>
    </recommendedName>
</protein>
<dbReference type="PROSITE" id="PS50222">
    <property type="entry name" value="EF_HAND_2"/>
    <property type="match status" value="1"/>
</dbReference>
<dbReference type="GO" id="GO:0005509">
    <property type="term" value="F:calcium ion binding"/>
    <property type="evidence" value="ECO:0007669"/>
    <property type="project" value="InterPro"/>
</dbReference>
<proteinExistence type="predicted"/>
<sequence>MDQIFSFFENKQTEKIDYKNFVQSILQTNNVFKLFSENLNKQNNIFFYRKLYNIQKVLINKIILINKKAISHRTINNCNYKCFFFQKKLHTQKINSLEQFSQKIQQQLKQRGLQGLIALALMFKVIINTKKKNEKKKTNKKQSFTKNGKNQINYEEFENALKQFKIQEEPQILNQVFLSFNKNNDGYINYEDFLNLIKVIKKQKAKFKLKKIQFNQKKKKSFHQINSEKIQQPKYLTLQKDKIKELQIPKKLNKHLILLIILKYSKMLNHKMIQILNLELVLKVIQTLEQKQIKNKNQINQIKDFHNDKMTLEDFLEFYSFQLHNWPKDEEFQSYMISVWKKDSSNKNNQRFIQFQQSENTSQDLSPLKTPQQDKQLPLQQQIQNNQLNKETLSQISKQSKYDDNLNKMSAYSQASYQTSCSQYMKQNNVSKRQIELILKRIKNRLASRGPKGFLQIEKLFKVKNKIIYIHIYFKFKKQKQDEQQQQ</sequence>
<dbReference type="InterPro" id="IPR011992">
    <property type="entry name" value="EF-hand-dom_pair"/>
</dbReference>
<evidence type="ECO:0000313" key="3">
    <source>
        <dbReference type="Proteomes" id="UP000008983"/>
    </source>
</evidence>
<dbReference type="GeneID" id="14903482"/>
<dbReference type="OrthoDB" id="444540at2759"/>